<dbReference type="InterPro" id="IPR017096">
    <property type="entry name" value="BTB-kelch_protein"/>
</dbReference>
<name>R7ULR3_CAPTE</name>
<dbReference type="Pfam" id="PF01344">
    <property type="entry name" value="Kelch_1"/>
    <property type="match status" value="1"/>
</dbReference>
<dbReference type="InterPro" id="IPR015915">
    <property type="entry name" value="Kelch-typ_b-propeller"/>
</dbReference>
<evidence type="ECO:0000256" key="2">
    <source>
        <dbReference type="ARBA" id="ARBA00022737"/>
    </source>
</evidence>
<dbReference type="Pfam" id="PF00651">
    <property type="entry name" value="BTB"/>
    <property type="match status" value="1"/>
</dbReference>
<dbReference type="EMBL" id="AMQN01007211">
    <property type="status" value="NOT_ANNOTATED_CDS"/>
    <property type="molecule type" value="Genomic_DNA"/>
</dbReference>
<dbReference type="SUPFAM" id="SSF54695">
    <property type="entry name" value="POZ domain"/>
    <property type="match status" value="1"/>
</dbReference>
<dbReference type="SMART" id="SM00225">
    <property type="entry name" value="BTB"/>
    <property type="match status" value="1"/>
</dbReference>
<proteinExistence type="predicted"/>
<accession>R7ULR3</accession>
<dbReference type="InterPro" id="IPR006652">
    <property type="entry name" value="Kelch_1"/>
</dbReference>
<dbReference type="InterPro" id="IPR011333">
    <property type="entry name" value="SKP1/BTB/POZ_sf"/>
</dbReference>
<dbReference type="InterPro" id="IPR011705">
    <property type="entry name" value="BACK"/>
</dbReference>
<keyword evidence="1" id="KW-0880">Kelch repeat</keyword>
<evidence type="ECO:0000313" key="6">
    <source>
        <dbReference type="Proteomes" id="UP000014760"/>
    </source>
</evidence>
<dbReference type="PIRSF" id="PIRSF037037">
    <property type="entry name" value="Kelch-like_protein_gigaxonin"/>
    <property type="match status" value="1"/>
</dbReference>
<evidence type="ECO:0000259" key="3">
    <source>
        <dbReference type="PROSITE" id="PS50097"/>
    </source>
</evidence>
<dbReference type="Gene3D" id="3.30.710.10">
    <property type="entry name" value="Potassium Channel Kv1.1, Chain A"/>
    <property type="match status" value="1"/>
</dbReference>
<feature type="domain" description="BTB" evidence="3">
    <location>
        <begin position="58"/>
        <end position="126"/>
    </location>
</feature>
<protein>
    <recommendedName>
        <fullName evidence="3">BTB domain-containing protein</fullName>
    </recommendedName>
</protein>
<dbReference type="EnsemblMetazoa" id="CapteT204628">
    <property type="protein sequence ID" value="CapteP204628"/>
    <property type="gene ID" value="CapteG204628"/>
</dbReference>
<organism evidence="4">
    <name type="scientific">Capitella teleta</name>
    <name type="common">Polychaete worm</name>
    <dbReference type="NCBI Taxonomy" id="283909"/>
    <lineage>
        <taxon>Eukaryota</taxon>
        <taxon>Metazoa</taxon>
        <taxon>Spiralia</taxon>
        <taxon>Lophotrochozoa</taxon>
        <taxon>Annelida</taxon>
        <taxon>Polychaeta</taxon>
        <taxon>Sedentaria</taxon>
        <taxon>Scolecida</taxon>
        <taxon>Capitellidae</taxon>
        <taxon>Capitella</taxon>
    </lineage>
</organism>
<dbReference type="STRING" id="283909.R7ULR3"/>
<dbReference type="Proteomes" id="UP000014760">
    <property type="component" value="Unassembled WGS sequence"/>
</dbReference>
<evidence type="ECO:0000313" key="5">
    <source>
        <dbReference type="EnsemblMetazoa" id="CapteP204628"/>
    </source>
</evidence>
<dbReference type="PANTHER" id="PTHR45632">
    <property type="entry name" value="LD33804P"/>
    <property type="match status" value="1"/>
</dbReference>
<gene>
    <name evidence="4" type="ORF">CAPTEDRAFT_204628</name>
</gene>
<dbReference type="PROSITE" id="PS50097">
    <property type="entry name" value="BTB"/>
    <property type="match status" value="1"/>
</dbReference>
<sequence length="571" mass="64873">MIFLQRPIIENDGSRTVETLGSNPVRITNALSDKLNLESHLKAFMASLHKLQENEVMTDVTLILPDQSAIQCHKVVLMAASPFFETMFQSGLKEAAEKDIKLDFADSGTIRSLMKFFYTGDIKLTAENIKAIVAGSEFLYCQHLKAHCEEFLMGNVGFSNCIDYYQFGKVFNLKVLIKTAFDFFLSKFREFREISNFDKLTEDELVEVVSCDRLNAENEDVVFEAVVHWVNADPDVREEVFPRIAPLIRFPFCTQTMLSDKICCSSLVLKSECIQLALEAVWSQFHLNCRPPIDNARCIPRQSFHLRGSTPSLFLFVQSKSRNNVSLNVASFVGESEMKWETLMPCIPATFDLLVTSPFGLYLIDNNDCYFVEPKLKRLTTLPWKPVNLDGSTLAFIDGKIFAFGGGPPSKSVKSINLKESNPEWKSEQELLHAEDHPIIVQFANKVYAFGGWGTSVTQEFDPALNEWRMRSQMPRFFYCGSAVALGDKIYVVGGNRRVCYSYDPENDEWKVLSEPTHQYYTNASTVWKGKIMLGNSEHVEEYDPVDDCWSNRNELLPGGDINTMYLYASC</sequence>
<keyword evidence="2" id="KW-0677">Repeat</keyword>
<dbReference type="SMART" id="SM00875">
    <property type="entry name" value="BACK"/>
    <property type="match status" value="1"/>
</dbReference>
<evidence type="ECO:0000256" key="1">
    <source>
        <dbReference type="ARBA" id="ARBA00022441"/>
    </source>
</evidence>
<dbReference type="Pfam" id="PF07707">
    <property type="entry name" value="BACK"/>
    <property type="match status" value="1"/>
</dbReference>
<dbReference type="PANTHER" id="PTHR45632:SF3">
    <property type="entry name" value="KELCH-LIKE PROTEIN 32"/>
    <property type="match status" value="1"/>
</dbReference>
<dbReference type="OMA" id="VECVIKF"/>
<dbReference type="SMART" id="SM00612">
    <property type="entry name" value="Kelch"/>
    <property type="match status" value="2"/>
</dbReference>
<dbReference type="InterPro" id="IPR000210">
    <property type="entry name" value="BTB/POZ_dom"/>
</dbReference>
<evidence type="ECO:0000313" key="4">
    <source>
        <dbReference type="EMBL" id="ELU07023.1"/>
    </source>
</evidence>
<dbReference type="AlphaFoldDB" id="R7ULR3"/>
<dbReference type="EMBL" id="KB300220">
    <property type="protein sequence ID" value="ELU07023.1"/>
    <property type="molecule type" value="Genomic_DNA"/>
</dbReference>
<keyword evidence="6" id="KW-1185">Reference proteome</keyword>
<dbReference type="HOGENOM" id="CLU_004253_14_2_1"/>
<reference evidence="4 6" key="2">
    <citation type="journal article" date="2013" name="Nature">
        <title>Insights into bilaterian evolution from three spiralian genomes.</title>
        <authorList>
            <person name="Simakov O."/>
            <person name="Marletaz F."/>
            <person name="Cho S.J."/>
            <person name="Edsinger-Gonzales E."/>
            <person name="Havlak P."/>
            <person name="Hellsten U."/>
            <person name="Kuo D.H."/>
            <person name="Larsson T."/>
            <person name="Lv J."/>
            <person name="Arendt D."/>
            <person name="Savage R."/>
            <person name="Osoegawa K."/>
            <person name="de Jong P."/>
            <person name="Grimwood J."/>
            <person name="Chapman J.A."/>
            <person name="Shapiro H."/>
            <person name="Aerts A."/>
            <person name="Otillar R.P."/>
            <person name="Terry A.Y."/>
            <person name="Boore J.L."/>
            <person name="Grigoriev I.V."/>
            <person name="Lindberg D.R."/>
            <person name="Seaver E.C."/>
            <person name="Weisblat D.A."/>
            <person name="Putnam N.H."/>
            <person name="Rokhsar D.S."/>
        </authorList>
    </citation>
    <scope>NUCLEOTIDE SEQUENCE</scope>
    <source>
        <strain evidence="4 6">I ESC-2004</strain>
    </source>
</reference>
<reference evidence="6" key="1">
    <citation type="submission" date="2012-12" db="EMBL/GenBank/DDBJ databases">
        <authorList>
            <person name="Hellsten U."/>
            <person name="Grimwood J."/>
            <person name="Chapman J.A."/>
            <person name="Shapiro H."/>
            <person name="Aerts A."/>
            <person name="Otillar R.P."/>
            <person name="Terry A.Y."/>
            <person name="Boore J.L."/>
            <person name="Simakov O."/>
            <person name="Marletaz F."/>
            <person name="Cho S.-J."/>
            <person name="Edsinger-Gonzales E."/>
            <person name="Havlak P."/>
            <person name="Kuo D.-H."/>
            <person name="Larsson T."/>
            <person name="Lv J."/>
            <person name="Arendt D."/>
            <person name="Savage R."/>
            <person name="Osoegawa K."/>
            <person name="de Jong P."/>
            <person name="Lindberg D.R."/>
            <person name="Seaver E.C."/>
            <person name="Weisblat D.A."/>
            <person name="Putnam N.H."/>
            <person name="Grigoriev I.V."/>
            <person name="Rokhsar D.S."/>
        </authorList>
    </citation>
    <scope>NUCLEOTIDE SEQUENCE</scope>
    <source>
        <strain evidence="6">I ESC-2004</strain>
    </source>
</reference>
<dbReference type="Gene3D" id="2.120.10.80">
    <property type="entry name" value="Kelch-type beta propeller"/>
    <property type="match status" value="1"/>
</dbReference>
<reference evidence="5" key="3">
    <citation type="submission" date="2015-06" db="UniProtKB">
        <authorList>
            <consortium name="EnsemblMetazoa"/>
        </authorList>
    </citation>
    <scope>IDENTIFICATION</scope>
</reference>
<dbReference type="SUPFAM" id="SSF117281">
    <property type="entry name" value="Kelch motif"/>
    <property type="match status" value="1"/>
</dbReference>
<dbReference type="Gene3D" id="1.25.40.420">
    <property type="match status" value="1"/>
</dbReference>